<dbReference type="EMBL" id="VBOY01000065">
    <property type="protein sequence ID" value="TMQ65803.1"/>
    <property type="molecule type" value="Genomic_DNA"/>
</dbReference>
<dbReference type="Proteomes" id="UP000316609">
    <property type="component" value="Unassembled WGS sequence"/>
</dbReference>
<accession>A0A538TQ96</accession>
<name>A0A538TQ96_UNCEI</name>
<sequence length="339" mass="37033">MLADNPSLPGRGQPAADLPIDRALPGLEAIRTLGLAAALPDLGLTDGRVEIRTCNHVMGTRMTFETRAGDRRFAVKLYADDPAPEAELYQELARLGLARDLGPRVPRLLAWNRHLRLVVISWLEGPTAHHLIKLGHGARAGELAASWLWHASRKRVRLGPPRGREHMIYQAGVSAGALGSADRMLGAATKSVAKLLVRIPTREKAPRLVHGTLYARHIFDMDGSPGVIDWTQFGQGPVELDAGMFLATISRLALRHEPFAAQAARATEMFLTRVQRLVDPCALEWYWAAGLLHLAARRLKTRPHSPVPRETPAVVDEAARHAGLAARNSSPRSHVVLSA</sequence>
<evidence type="ECO:0000313" key="2">
    <source>
        <dbReference type="EMBL" id="TMQ65803.1"/>
    </source>
</evidence>
<dbReference type="SUPFAM" id="SSF56112">
    <property type="entry name" value="Protein kinase-like (PK-like)"/>
    <property type="match status" value="1"/>
</dbReference>
<reference evidence="2 3" key="1">
    <citation type="journal article" date="2019" name="Nat. Microbiol.">
        <title>Mediterranean grassland soil C-N compound turnover is dependent on rainfall and depth, and is mediated by genomically divergent microorganisms.</title>
        <authorList>
            <person name="Diamond S."/>
            <person name="Andeer P.F."/>
            <person name="Li Z."/>
            <person name="Crits-Christoph A."/>
            <person name="Burstein D."/>
            <person name="Anantharaman K."/>
            <person name="Lane K.R."/>
            <person name="Thomas B.C."/>
            <person name="Pan C."/>
            <person name="Northen T.R."/>
            <person name="Banfield J.F."/>
        </authorList>
    </citation>
    <scope>NUCLEOTIDE SEQUENCE [LARGE SCALE GENOMIC DNA]</scope>
    <source>
        <strain evidence="2">WS_8</strain>
    </source>
</reference>
<gene>
    <name evidence="2" type="ORF">E6K78_07095</name>
</gene>
<feature type="domain" description="Aminoglycoside phosphotransferase" evidence="1">
    <location>
        <begin position="63"/>
        <end position="264"/>
    </location>
</feature>
<proteinExistence type="predicted"/>
<evidence type="ECO:0000313" key="3">
    <source>
        <dbReference type="Proteomes" id="UP000316609"/>
    </source>
</evidence>
<dbReference type="Pfam" id="PF01636">
    <property type="entry name" value="APH"/>
    <property type="match status" value="1"/>
</dbReference>
<protein>
    <recommendedName>
        <fullName evidence="1">Aminoglycoside phosphotransferase domain-containing protein</fullName>
    </recommendedName>
</protein>
<dbReference type="Gene3D" id="3.90.1200.10">
    <property type="match status" value="1"/>
</dbReference>
<dbReference type="InterPro" id="IPR011009">
    <property type="entry name" value="Kinase-like_dom_sf"/>
</dbReference>
<comment type="caution">
    <text evidence="2">The sequence shown here is derived from an EMBL/GenBank/DDBJ whole genome shotgun (WGS) entry which is preliminary data.</text>
</comment>
<organism evidence="2 3">
    <name type="scientific">Eiseniibacteriota bacterium</name>
    <dbReference type="NCBI Taxonomy" id="2212470"/>
    <lineage>
        <taxon>Bacteria</taxon>
        <taxon>Candidatus Eiseniibacteriota</taxon>
    </lineage>
</organism>
<evidence type="ECO:0000259" key="1">
    <source>
        <dbReference type="Pfam" id="PF01636"/>
    </source>
</evidence>
<dbReference type="InterPro" id="IPR002575">
    <property type="entry name" value="Aminoglycoside_PTrfase"/>
</dbReference>
<dbReference type="AlphaFoldDB" id="A0A538TQ96"/>